<dbReference type="EMBL" id="JBHTBS010000004">
    <property type="protein sequence ID" value="MFC7337496.1"/>
    <property type="molecule type" value="Genomic_DNA"/>
</dbReference>
<evidence type="ECO:0000313" key="2">
    <source>
        <dbReference type="EMBL" id="MFC7337496.1"/>
    </source>
</evidence>
<dbReference type="RefSeq" id="WP_379711832.1">
    <property type="nucleotide sequence ID" value="NZ_JBHTBS010000004.1"/>
</dbReference>
<evidence type="ECO:0000259" key="1">
    <source>
        <dbReference type="Pfam" id="PF13569"/>
    </source>
</evidence>
<sequence>MYPELEVFNTDVAPTGLINAAKQFLETGDPSVPRGVSVSQDIWDAESTGSNLVTDIGWNENTEKLLRFFIYLSDGNPGPVVHPHMYLVGVLNAVLSEDSKVRPEVAEAVADGIDEHHQNLEEFIEIFLNSYARSNAWDLSDPANSQEPFVNPVANLVFRNIGSRCLKDPSSLSDHSGLFGALAVHRPEITHAWAEQALSFKSWHLIATWSEIVKVSDEYDESCLTYCKNIPNDDAADAFRILTELNDVRGGKYEDVLIEAASRPQAALGHEGLELLFEKIPARVVEVMARAFEIPDAGQHTSFTNGPAYTKLFSKIRDEWDSSGASLLRNVISNYSSYQIGDLLKERLTNLKPQHYPVLRDSFLTQVEKQSPQDRIEMWRIMAETYPRACLGDFENLLKGKSKPLRELSAKVVAKERGREVFKEMEELLGSRKADSRLGAAAYFEHLSDSTAAAILKSAVEIEKSEKVRDALRKAHSACEQDSDVDSEPSAMSLQEIEAEIASLANRMKLPKCKWLNIEALPQLVTEDGTLISPKAAEFLIVKQAKHKLIEIAPDALPLLSHLERKNNAEFAINLVEGFLDSDQVAADRWALTLGGLLGDQRIIPPLLSRIQGWCENSRHKLAEYAAQAISLLPGDEPLMVLDTLATRYRSKFKNVGKACAAAFEAAAVARGITPDELGDMVVPSFEFDEDGVRTFEWEDGSISAELGPDFKLQWFDAETEKSWKSIPAFVPDEVKDEVKLLNKMIRETMKGQTARLELTLVRQRRWPVARWRELFENHPVLKSFASRLVWGIYDASGSLLRSFRRYPNGLLADAAGELEELPEKSVEIGMIHPLELDKESLDAWRAHLSRMKVKPPFPQLDRPVELLDPLHGNRKEITISRDKEVGAGTFRSRSEKRGWVRGSVIDAGGISSIYKQFPGAEIEVVLPTNNFWIGIDPMDTVELSSAYFVKEGTVERGSYEYDEPGPDDPRVLRFDQVPAVVYSETLADLKAITYQAEK</sequence>
<dbReference type="Pfam" id="PF13569">
    <property type="entry name" value="DUF4132"/>
    <property type="match status" value="1"/>
</dbReference>
<proteinExistence type="predicted"/>
<comment type="caution">
    <text evidence="2">The sequence shown here is derived from an EMBL/GenBank/DDBJ whole genome shotgun (WGS) entry which is preliminary data.</text>
</comment>
<gene>
    <name evidence="2" type="ORF">ACFQY0_09940</name>
</gene>
<organism evidence="2 3">
    <name type="scientific">Haloferula chungangensis</name>
    <dbReference type="NCBI Taxonomy" id="1048331"/>
    <lineage>
        <taxon>Bacteria</taxon>
        <taxon>Pseudomonadati</taxon>
        <taxon>Verrucomicrobiota</taxon>
        <taxon>Verrucomicrobiia</taxon>
        <taxon>Verrucomicrobiales</taxon>
        <taxon>Verrucomicrobiaceae</taxon>
        <taxon>Haloferula</taxon>
    </lineage>
</organism>
<protein>
    <submittedName>
        <fullName evidence="2">DUF4132 domain-containing protein</fullName>
    </submittedName>
</protein>
<evidence type="ECO:0000313" key="3">
    <source>
        <dbReference type="Proteomes" id="UP001596472"/>
    </source>
</evidence>
<name>A0ABW2L7I5_9BACT</name>
<reference evidence="3" key="1">
    <citation type="journal article" date="2019" name="Int. J. Syst. Evol. Microbiol.">
        <title>The Global Catalogue of Microorganisms (GCM) 10K type strain sequencing project: providing services to taxonomists for standard genome sequencing and annotation.</title>
        <authorList>
            <consortium name="The Broad Institute Genomics Platform"/>
            <consortium name="The Broad Institute Genome Sequencing Center for Infectious Disease"/>
            <person name="Wu L."/>
            <person name="Ma J."/>
        </authorList>
    </citation>
    <scope>NUCLEOTIDE SEQUENCE [LARGE SCALE GENOMIC DNA]</scope>
    <source>
        <strain evidence="3">CGMCC 4.1467</strain>
    </source>
</reference>
<dbReference type="Proteomes" id="UP001596472">
    <property type="component" value="Unassembled WGS sequence"/>
</dbReference>
<dbReference type="InterPro" id="IPR025406">
    <property type="entry name" value="DUF4132"/>
</dbReference>
<keyword evidence="3" id="KW-1185">Reference proteome</keyword>
<feature type="domain" description="DUF4132" evidence="1">
    <location>
        <begin position="722"/>
        <end position="900"/>
    </location>
</feature>
<accession>A0ABW2L7I5</accession>